<dbReference type="InterPro" id="IPR020059">
    <property type="entry name" value="Glu/Gln-tRNA-synth_Ib_codon-bd"/>
</dbReference>
<evidence type="ECO:0000256" key="4">
    <source>
        <dbReference type="ARBA" id="ARBA00022490"/>
    </source>
</evidence>
<dbReference type="InterPro" id="IPR020056">
    <property type="entry name" value="Rbsml_bL25/Gln-tRNA_synth_N"/>
</dbReference>
<keyword evidence="9 13" id="KW-0648">Protein biosynthesis</keyword>
<sequence>MSVAILEFHERSVPFGALVCAQLGGLGAEVEKVARKDINPKDPPLLVVKANGARFEGAATCLRYFARAGSMKSKLFVDENPVDACQVDQWIDWSVVMKPGQGLPELLKKINEFLSTRDFLVGGGLTLADVAVWGTLASMPLWENKLKKDKSLSSLVKWYEACSAIPEFAAVVAESKAKKGGATGADGKKQKEKSVGSFDIKLVGAEKGKVVTRFPPEPSGYLHIGHAKASLMNQYFAKHYEGKMILRFDDTNPSKEKDEFVENILHDLKSLEIHPDETTYTSDHFPKMLVLAEKMIKKGMLYADDTPVEKMREERMEGIDSVRRNRPVEENLKVFKEMQQGTEEGQKHCIRVKLDMQNLNKALRDPVCFRCNLTPHHRTGTTYKVYPTYDFACPYVDSAEGVTHSLRTIEYKDREAQFKWILKLQQEVEPSLPNVNIWEFSRLNMVNTVMSKRKLQWFVDTGRVSSWTDPRFPTVQGLLRRGLTVPALRDFILQQGASKNTTNQEWDKLWTLNKKLIDPVCGRHTAVVADKRVPVDLVNGPAEPEVEIVLRHRKNPATGKKALTKTNRILIDQEDAKAVAKGEEVTFMSWGNCFIDDVKTDASGEVVGLVGRLNPGGDVKATKLKLTWLPDIQDNLDLNLVYYDHIITKKKIEEGDKIEDLVNPDSKKEVAAIGDSNCRNLQKGEIIQLERKGYFIVDEAYLNDKKPMVLNHIPDGRQK</sequence>
<keyword evidence="4" id="KW-0963">Cytoplasm</keyword>
<dbReference type="GO" id="GO:0005524">
    <property type="term" value="F:ATP binding"/>
    <property type="evidence" value="ECO:0007669"/>
    <property type="project" value="UniProtKB-KW"/>
</dbReference>
<evidence type="ECO:0000256" key="10">
    <source>
        <dbReference type="ARBA" id="ARBA00023146"/>
    </source>
</evidence>
<dbReference type="InterPro" id="IPR010987">
    <property type="entry name" value="Glutathione-S-Trfase_C-like"/>
</dbReference>
<dbReference type="FunFam" id="3.90.800.10:FF:000001">
    <property type="entry name" value="Glutamine--tRNA ligase"/>
    <property type="match status" value="1"/>
</dbReference>
<name>A0AAX4PEA5_9CHLO</name>
<dbReference type="SUPFAM" id="SSF47616">
    <property type="entry name" value="GST C-terminal domain-like"/>
    <property type="match status" value="1"/>
</dbReference>
<dbReference type="FunFam" id="1.10.1160.10:FF:000001">
    <property type="entry name" value="Glutamine--tRNA ligase"/>
    <property type="match status" value="1"/>
</dbReference>
<dbReference type="PRINTS" id="PR00987">
    <property type="entry name" value="TRNASYNTHGLU"/>
</dbReference>
<proteinExistence type="inferred from homology"/>
<keyword evidence="10 13" id="KW-0030">Aminoacyl-tRNA synthetase</keyword>
<evidence type="ECO:0000313" key="15">
    <source>
        <dbReference type="EMBL" id="WZN64391.1"/>
    </source>
</evidence>
<dbReference type="Pfam" id="PF00749">
    <property type="entry name" value="tRNA-synt_1c"/>
    <property type="match status" value="1"/>
</dbReference>
<protein>
    <recommendedName>
        <fullName evidence="3">glutamate--tRNA ligase</fullName>
        <ecNumber evidence="3">6.1.1.17</ecNumber>
    </recommendedName>
    <alternativeName>
        <fullName evidence="11">Glutamyl-tRNA synthetase</fullName>
    </alternativeName>
</protein>
<evidence type="ECO:0000256" key="8">
    <source>
        <dbReference type="ARBA" id="ARBA00022840"/>
    </source>
</evidence>
<dbReference type="AlphaFoldDB" id="A0AAX4PEA5"/>
<reference evidence="15 16" key="1">
    <citation type="submission" date="2024-03" db="EMBL/GenBank/DDBJ databases">
        <title>Complete genome sequence of the green alga Chloropicon roscoffensis RCC1871.</title>
        <authorList>
            <person name="Lemieux C."/>
            <person name="Pombert J.-F."/>
            <person name="Otis C."/>
            <person name="Turmel M."/>
        </authorList>
    </citation>
    <scope>NUCLEOTIDE SEQUENCE [LARGE SCALE GENOMIC DNA]</scope>
    <source>
        <strain evidence="15 16">RCC1871</strain>
    </source>
</reference>
<dbReference type="Gene3D" id="3.90.800.10">
    <property type="entry name" value="Glutamyl-tRNA Synthetase, Domain 3"/>
    <property type="match status" value="1"/>
</dbReference>
<dbReference type="InterPro" id="IPR014729">
    <property type="entry name" value="Rossmann-like_a/b/a_fold"/>
</dbReference>
<dbReference type="Gene3D" id="2.40.240.10">
    <property type="entry name" value="Ribosomal Protein L25, Chain P"/>
    <property type="match status" value="1"/>
</dbReference>
<dbReference type="GO" id="GO:0005829">
    <property type="term" value="C:cytosol"/>
    <property type="evidence" value="ECO:0007669"/>
    <property type="project" value="TreeGrafter"/>
</dbReference>
<evidence type="ECO:0000256" key="9">
    <source>
        <dbReference type="ARBA" id="ARBA00022917"/>
    </source>
</evidence>
<dbReference type="GO" id="GO:0004818">
    <property type="term" value="F:glutamate-tRNA ligase activity"/>
    <property type="evidence" value="ECO:0007669"/>
    <property type="project" value="UniProtKB-EC"/>
</dbReference>
<dbReference type="SUPFAM" id="SSF52374">
    <property type="entry name" value="Nucleotidylyl transferase"/>
    <property type="match status" value="1"/>
</dbReference>
<dbReference type="InterPro" id="IPR050132">
    <property type="entry name" value="Gln/Glu-tRNA_Ligase"/>
</dbReference>
<dbReference type="EC" id="6.1.1.17" evidence="3"/>
<dbReference type="InterPro" id="IPR001412">
    <property type="entry name" value="aa-tRNA-synth_I_CS"/>
</dbReference>
<dbReference type="InterPro" id="IPR004046">
    <property type="entry name" value="GST_C"/>
</dbReference>
<keyword evidence="7 13" id="KW-0547">Nucleotide-binding</keyword>
<dbReference type="InterPro" id="IPR011035">
    <property type="entry name" value="Ribosomal_bL25/Gln-tRNA_synth"/>
</dbReference>
<dbReference type="FunFam" id="3.40.50.620:FF:000037">
    <property type="entry name" value="Glutamine--tRNA ligase cytoplasmic"/>
    <property type="match status" value="1"/>
</dbReference>
<evidence type="ECO:0000259" key="14">
    <source>
        <dbReference type="PROSITE" id="PS50405"/>
    </source>
</evidence>
<evidence type="ECO:0000256" key="5">
    <source>
        <dbReference type="ARBA" id="ARBA00022553"/>
    </source>
</evidence>
<dbReference type="InterPro" id="IPR000924">
    <property type="entry name" value="Glu/Gln-tRNA-synth"/>
</dbReference>
<dbReference type="FunFam" id="2.40.240.10:FF:000004">
    <property type="entry name" value="Glutamyl-tRNA synthetase, cytoplasmic"/>
    <property type="match status" value="1"/>
</dbReference>
<dbReference type="Proteomes" id="UP001472866">
    <property type="component" value="Chromosome 09"/>
</dbReference>
<gene>
    <name evidence="15" type="ORF">HKI87_09g59470</name>
</gene>
<dbReference type="HAMAP" id="MF_02076">
    <property type="entry name" value="Glu_tRNA_synth_type2"/>
    <property type="match status" value="1"/>
</dbReference>
<dbReference type="GO" id="GO:0017102">
    <property type="term" value="C:methionyl glutamyl tRNA synthetase complex"/>
    <property type="evidence" value="ECO:0007669"/>
    <property type="project" value="TreeGrafter"/>
</dbReference>
<dbReference type="GO" id="GO:0006424">
    <property type="term" value="P:glutamyl-tRNA aminoacylation"/>
    <property type="evidence" value="ECO:0007669"/>
    <property type="project" value="InterPro"/>
</dbReference>
<dbReference type="PROSITE" id="PS50405">
    <property type="entry name" value="GST_CTER"/>
    <property type="match status" value="1"/>
</dbReference>
<dbReference type="Gene3D" id="3.40.50.620">
    <property type="entry name" value="HUPs"/>
    <property type="match status" value="1"/>
</dbReference>
<dbReference type="Pfam" id="PF03950">
    <property type="entry name" value="tRNA-synt_1c_C"/>
    <property type="match status" value="1"/>
</dbReference>
<evidence type="ECO:0000256" key="6">
    <source>
        <dbReference type="ARBA" id="ARBA00022598"/>
    </source>
</evidence>
<dbReference type="InterPro" id="IPR049437">
    <property type="entry name" value="tRNA-synt_1c_C2"/>
</dbReference>
<comment type="similarity">
    <text evidence="2">Belongs to the class-I aminoacyl-tRNA synthetase family. Glutamate--tRNA ligase type 2 subfamily.</text>
</comment>
<evidence type="ECO:0000256" key="13">
    <source>
        <dbReference type="RuleBase" id="RU363037"/>
    </source>
</evidence>
<dbReference type="GO" id="GO:0009791">
    <property type="term" value="P:post-embryonic development"/>
    <property type="evidence" value="ECO:0007669"/>
    <property type="project" value="UniProtKB-ARBA"/>
</dbReference>
<keyword evidence="8 13" id="KW-0067">ATP-binding</keyword>
<comment type="subcellular location">
    <subcellularLocation>
        <location evidence="1">Cytoplasm</location>
    </subcellularLocation>
</comment>
<dbReference type="InterPro" id="IPR020058">
    <property type="entry name" value="Glu/Gln-tRNA-synth_Ib_cat-dom"/>
</dbReference>
<dbReference type="NCBIfam" id="TIGR00463">
    <property type="entry name" value="gltX_arch"/>
    <property type="match status" value="1"/>
</dbReference>
<accession>A0AAX4PEA5</accession>
<dbReference type="InterPro" id="IPR020061">
    <property type="entry name" value="Glu_tRNA_lig_a-bdl"/>
</dbReference>
<dbReference type="Pfam" id="PF20974">
    <property type="entry name" value="tRNA-synt_1c_C2"/>
    <property type="match status" value="1"/>
</dbReference>
<evidence type="ECO:0000256" key="3">
    <source>
        <dbReference type="ARBA" id="ARBA00012835"/>
    </source>
</evidence>
<feature type="domain" description="GST C-terminal" evidence="14">
    <location>
        <begin position="45"/>
        <end position="195"/>
    </location>
</feature>
<evidence type="ECO:0000256" key="11">
    <source>
        <dbReference type="ARBA" id="ARBA00030865"/>
    </source>
</evidence>
<evidence type="ECO:0000256" key="2">
    <source>
        <dbReference type="ARBA" id="ARBA00008927"/>
    </source>
</evidence>
<dbReference type="Gene3D" id="1.20.1050.130">
    <property type="match status" value="1"/>
</dbReference>
<evidence type="ECO:0000256" key="1">
    <source>
        <dbReference type="ARBA" id="ARBA00004496"/>
    </source>
</evidence>
<dbReference type="CDD" id="cd10289">
    <property type="entry name" value="GST_C_AaRS_like"/>
    <property type="match status" value="1"/>
</dbReference>
<dbReference type="PANTHER" id="PTHR43097">
    <property type="entry name" value="GLUTAMINE-TRNA LIGASE"/>
    <property type="match status" value="1"/>
</dbReference>
<evidence type="ECO:0000256" key="7">
    <source>
        <dbReference type="ARBA" id="ARBA00022741"/>
    </source>
</evidence>
<keyword evidence="16" id="KW-1185">Reference proteome</keyword>
<dbReference type="PROSITE" id="PS00178">
    <property type="entry name" value="AA_TRNA_LIGASE_I"/>
    <property type="match status" value="1"/>
</dbReference>
<comment type="catalytic activity">
    <reaction evidence="12">
        <text>tRNA(Glu) + L-glutamate + ATP = L-glutamyl-tRNA(Glu) + AMP + diphosphate</text>
        <dbReference type="Rhea" id="RHEA:23540"/>
        <dbReference type="Rhea" id="RHEA-COMP:9663"/>
        <dbReference type="Rhea" id="RHEA-COMP:9680"/>
        <dbReference type="ChEBI" id="CHEBI:29985"/>
        <dbReference type="ChEBI" id="CHEBI:30616"/>
        <dbReference type="ChEBI" id="CHEBI:33019"/>
        <dbReference type="ChEBI" id="CHEBI:78442"/>
        <dbReference type="ChEBI" id="CHEBI:78520"/>
        <dbReference type="ChEBI" id="CHEBI:456215"/>
        <dbReference type="EC" id="6.1.1.17"/>
    </reaction>
</comment>
<dbReference type="InterPro" id="IPR036282">
    <property type="entry name" value="Glutathione-S-Trfase_C_sf"/>
</dbReference>
<keyword evidence="5" id="KW-0597">Phosphoprotein</keyword>
<dbReference type="GO" id="GO:0048608">
    <property type="term" value="P:reproductive structure development"/>
    <property type="evidence" value="ECO:0007669"/>
    <property type="project" value="UniProtKB-ARBA"/>
</dbReference>
<evidence type="ECO:0000313" key="16">
    <source>
        <dbReference type="Proteomes" id="UP001472866"/>
    </source>
</evidence>
<dbReference type="PANTHER" id="PTHR43097:SF5">
    <property type="entry name" value="GLUTAMATE--TRNA LIGASE"/>
    <property type="match status" value="1"/>
</dbReference>
<dbReference type="Gene3D" id="1.10.1160.10">
    <property type="entry name" value="Glutamyl-trna Synthetase, Domain 2"/>
    <property type="match status" value="1"/>
</dbReference>
<dbReference type="Pfam" id="PF14497">
    <property type="entry name" value="GST_C_3"/>
    <property type="match status" value="1"/>
</dbReference>
<organism evidence="15 16">
    <name type="scientific">Chloropicon roscoffensis</name>
    <dbReference type="NCBI Taxonomy" id="1461544"/>
    <lineage>
        <taxon>Eukaryota</taxon>
        <taxon>Viridiplantae</taxon>
        <taxon>Chlorophyta</taxon>
        <taxon>Chloropicophyceae</taxon>
        <taxon>Chloropicales</taxon>
        <taxon>Chloropicaceae</taxon>
        <taxon>Chloropicon</taxon>
    </lineage>
</organism>
<evidence type="ECO:0000256" key="12">
    <source>
        <dbReference type="ARBA" id="ARBA00048351"/>
    </source>
</evidence>
<dbReference type="InterPro" id="IPR004526">
    <property type="entry name" value="Glu-tRNA-synth_arc/euk"/>
</dbReference>
<dbReference type="SUPFAM" id="SSF50715">
    <property type="entry name" value="Ribosomal protein L25-like"/>
    <property type="match status" value="1"/>
</dbReference>
<dbReference type="EMBL" id="CP151509">
    <property type="protein sequence ID" value="WZN64391.1"/>
    <property type="molecule type" value="Genomic_DNA"/>
</dbReference>
<keyword evidence="6 13" id="KW-0436">Ligase</keyword>